<dbReference type="EMBL" id="JPMI01000392">
    <property type="protein sequence ID" value="KFA87143.1"/>
    <property type="molecule type" value="Genomic_DNA"/>
</dbReference>
<organism evidence="1 2">
    <name type="scientific">Archangium violaceum Cb vi76</name>
    <dbReference type="NCBI Taxonomy" id="1406225"/>
    <lineage>
        <taxon>Bacteria</taxon>
        <taxon>Pseudomonadati</taxon>
        <taxon>Myxococcota</taxon>
        <taxon>Myxococcia</taxon>
        <taxon>Myxococcales</taxon>
        <taxon>Cystobacterineae</taxon>
        <taxon>Archangiaceae</taxon>
        <taxon>Archangium</taxon>
    </lineage>
</organism>
<dbReference type="AlphaFoldDB" id="A0A084SFA8"/>
<proteinExistence type="predicted"/>
<accession>A0A084SFA8</accession>
<dbReference type="Pfam" id="PF12244">
    <property type="entry name" value="DUF3606"/>
    <property type="match status" value="1"/>
</dbReference>
<evidence type="ECO:0000313" key="2">
    <source>
        <dbReference type="Proteomes" id="UP000028547"/>
    </source>
</evidence>
<protein>
    <recommendedName>
        <fullName evidence="3">DUF3606 domain-containing protein</fullName>
    </recommendedName>
</protein>
<dbReference type="InterPro" id="IPR022037">
    <property type="entry name" value="DUF3606"/>
</dbReference>
<comment type="caution">
    <text evidence="1">The sequence shown here is derived from an EMBL/GenBank/DDBJ whole genome shotgun (WGS) entry which is preliminary data.</text>
</comment>
<reference evidence="1 2" key="1">
    <citation type="submission" date="2014-07" db="EMBL/GenBank/DDBJ databases">
        <title>Draft Genome Sequence of Gephyronic Acid Producer, Cystobacter violaceus Strain Cb vi76.</title>
        <authorList>
            <person name="Stevens D.C."/>
            <person name="Young J."/>
            <person name="Carmichael R."/>
            <person name="Tan J."/>
            <person name="Taylor R.E."/>
        </authorList>
    </citation>
    <scope>NUCLEOTIDE SEQUENCE [LARGE SCALE GENOMIC DNA]</scope>
    <source>
        <strain evidence="1 2">Cb vi76</strain>
    </source>
</reference>
<name>A0A084SFA8_9BACT</name>
<gene>
    <name evidence="1" type="ORF">Q664_49960</name>
</gene>
<evidence type="ECO:0000313" key="1">
    <source>
        <dbReference type="EMBL" id="KFA87143.1"/>
    </source>
</evidence>
<dbReference type="RefSeq" id="WP_043413410.1">
    <property type="nucleotide sequence ID" value="NZ_JPMI01000392.1"/>
</dbReference>
<evidence type="ECO:0008006" key="3">
    <source>
        <dbReference type="Google" id="ProtNLM"/>
    </source>
</evidence>
<sequence>MADDPKKTGPEDASRVNVNQEHEVDYWCGKFGCTAAELREAVREVGVMASDVEAYLKKKKK</sequence>
<dbReference type="Proteomes" id="UP000028547">
    <property type="component" value="Unassembled WGS sequence"/>
</dbReference>